<reference evidence="2" key="1">
    <citation type="submission" date="2020-09" db="EMBL/GenBank/DDBJ databases">
        <title>Hoyosella lacisalsi sp. nov., a halotolerant actinobacterium isolated from soil of Lake Gudzhirganskoe.</title>
        <authorList>
            <person name="Yang Q."/>
            <person name="Guo P.Y."/>
            <person name="Liu S.W."/>
            <person name="Li F.N."/>
            <person name="Sun C.H."/>
        </authorList>
    </citation>
    <scope>NUCLEOTIDE SEQUENCE</scope>
    <source>
        <strain evidence="2">G463</strain>
    </source>
</reference>
<dbReference type="EMBL" id="JACYWE010000001">
    <property type="protein sequence ID" value="MBD8505163.1"/>
    <property type="molecule type" value="Genomic_DNA"/>
</dbReference>
<dbReference type="Proteomes" id="UP000642993">
    <property type="component" value="Unassembled WGS sequence"/>
</dbReference>
<evidence type="ECO:0000313" key="3">
    <source>
        <dbReference type="Proteomes" id="UP000642993"/>
    </source>
</evidence>
<comment type="caution">
    <text evidence="2">The sequence shown here is derived from an EMBL/GenBank/DDBJ whole genome shotgun (WGS) entry which is preliminary data.</text>
</comment>
<name>A0A927J9H8_9ACTN</name>
<dbReference type="Pfam" id="PF18741">
    <property type="entry name" value="MTES_1575"/>
    <property type="match status" value="1"/>
</dbReference>
<organism evidence="2 3">
    <name type="scientific">Lolliginicoccus lacisalsi</name>
    <dbReference type="NCBI Taxonomy" id="2742202"/>
    <lineage>
        <taxon>Bacteria</taxon>
        <taxon>Bacillati</taxon>
        <taxon>Actinomycetota</taxon>
        <taxon>Actinomycetes</taxon>
        <taxon>Mycobacteriales</taxon>
        <taxon>Hoyosellaceae</taxon>
        <taxon>Lolliginicoccus</taxon>
    </lineage>
</organism>
<proteinExistence type="predicted"/>
<dbReference type="SUPFAM" id="SSF52980">
    <property type="entry name" value="Restriction endonuclease-like"/>
    <property type="match status" value="1"/>
</dbReference>
<accession>A0A927J9H8</accession>
<dbReference type="Gene3D" id="3.40.960.10">
    <property type="entry name" value="VSR Endonuclease"/>
    <property type="match status" value="1"/>
</dbReference>
<evidence type="ECO:0000259" key="1">
    <source>
        <dbReference type="Pfam" id="PF18741"/>
    </source>
</evidence>
<dbReference type="InterPro" id="IPR049468">
    <property type="entry name" value="Restrct_endonuc-II-like_dom"/>
</dbReference>
<keyword evidence="3" id="KW-1185">Reference proteome</keyword>
<feature type="domain" description="Restriction endonuclease type II-like" evidence="1">
    <location>
        <begin position="198"/>
        <end position="286"/>
    </location>
</feature>
<dbReference type="AlphaFoldDB" id="A0A927J9H8"/>
<sequence>MLPKKVSRVIASHDGVITRSRALELGMSRHQIDGRLDTGEWRRLHAGVYLPADRPVTAAANLRAAVLAAGPGAVARGPSAAWWHGILDSPPAIPWVVIPRDRRACIRNALVLRRDIPAADRTRSRGVAVVSRELAILETAITLPRGTAFLDRALQRHTLLPSLMQAHERNLPRRGGARSARMLAIAATGGASEAERMLVRVLRGSGITGWRLHVRAHGFEIDLAFERERVAIEVDGWAWHRDAERFARDLQRQNTLVNAGWHVLRFDWHRLAHDVAGVLGEIRAALARGRTPGLG</sequence>
<dbReference type="InterPro" id="IPR011335">
    <property type="entry name" value="Restrct_endonuc-II-like"/>
</dbReference>
<gene>
    <name evidence="2" type="ORF">HT102_01490</name>
</gene>
<protein>
    <submittedName>
        <fullName evidence="2">DUF559 domain-containing protein</fullName>
    </submittedName>
</protein>
<evidence type="ECO:0000313" key="2">
    <source>
        <dbReference type="EMBL" id="MBD8505163.1"/>
    </source>
</evidence>